<dbReference type="InterPro" id="IPR029068">
    <property type="entry name" value="Glyas_Bleomycin-R_OHBP_Dase"/>
</dbReference>
<dbReference type="OrthoDB" id="5524593at2"/>
<evidence type="ECO:0000313" key="3">
    <source>
        <dbReference type="Proteomes" id="UP000183530"/>
    </source>
</evidence>
<dbReference type="RefSeq" id="WP_071894878.1">
    <property type="nucleotide sequence ID" value="NZ_CP018135.1"/>
</dbReference>
<protein>
    <submittedName>
        <fullName evidence="2">Glyoxalase-like domain protein</fullName>
    </submittedName>
</protein>
<dbReference type="STRING" id="556325.BHE16_10900"/>
<dbReference type="AlphaFoldDB" id="A0A1L2ZQR7"/>
<dbReference type="EMBL" id="CP018135">
    <property type="protein sequence ID" value="APF41408.1"/>
    <property type="molecule type" value="Genomic_DNA"/>
</dbReference>
<name>A0A1L2ZQR7_9MICC</name>
<organism evidence="2 3">
    <name type="scientific">Neomicrococcus aestuarii</name>
    <dbReference type="NCBI Taxonomy" id="556325"/>
    <lineage>
        <taxon>Bacteria</taxon>
        <taxon>Bacillati</taxon>
        <taxon>Actinomycetota</taxon>
        <taxon>Actinomycetes</taxon>
        <taxon>Micrococcales</taxon>
        <taxon>Micrococcaceae</taxon>
        <taxon>Neomicrococcus</taxon>
    </lineage>
</organism>
<dbReference type="SUPFAM" id="SSF54593">
    <property type="entry name" value="Glyoxalase/Bleomycin resistance protein/Dihydroxybiphenyl dioxygenase"/>
    <property type="match status" value="1"/>
</dbReference>
<dbReference type="KEGG" id="nae:BHE16_10900"/>
<dbReference type="Proteomes" id="UP000183530">
    <property type="component" value="Chromosome"/>
</dbReference>
<keyword evidence="3" id="KW-1185">Reference proteome</keyword>
<reference evidence="2 3" key="1">
    <citation type="submission" date="2016-11" db="EMBL/GenBank/DDBJ databases">
        <title>Genome sequencing of Zhihengliuella aestuarii B18 antagonistic to Plasmodiophora brassicae.</title>
        <authorList>
            <person name="Luo Y."/>
        </authorList>
    </citation>
    <scope>NUCLEOTIDE SEQUENCE [LARGE SCALE GENOMIC DNA]</scope>
    <source>
        <strain evidence="2 3">B18</strain>
    </source>
</reference>
<evidence type="ECO:0000259" key="1">
    <source>
        <dbReference type="Pfam" id="PF18029"/>
    </source>
</evidence>
<dbReference type="Pfam" id="PF18029">
    <property type="entry name" value="Glyoxalase_6"/>
    <property type="match status" value="1"/>
</dbReference>
<dbReference type="PANTHER" id="PTHR35908">
    <property type="entry name" value="HYPOTHETICAL FUSION PROTEIN"/>
    <property type="match status" value="1"/>
</dbReference>
<sequence length="142" mass="16047">MISGIQVTFDAFNPHELAAWWAETLGWEVEPSNPEFIQKMIDEGQATEEDTVLVNGVLAWKDGAAINPPAGSPGVRILFQLTENVKILKDRIHLDLRLDPNEDLTEVRKRLESRGARLLWKANQGPHSWWTMADPEGNEFCV</sequence>
<feature type="domain" description="Glyoxalase-like" evidence="1">
    <location>
        <begin position="6"/>
        <end position="142"/>
    </location>
</feature>
<dbReference type="Gene3D" id="3.10.180.10">
    <property type="entry name" value="2,3-Dihydroxybiphenyl 1,2-Dioxygenase, domain 1"/>
    <property type="match status" value="1"/>
</dbReference>
<dbReference type="PANTHER" id="PTHR35908:SF1">
    <property type="entry name" value="CONSERVED PROTEIN"/>
    <property type="match status" value="1"/>
</dbReference>
<gene>
    <name evidence="2" type="ORF">BHE16_10900</name>
</gene>
<proteinExistence type="predicted"/>
<evidence type="ECO:0000313" key="2">
    <source>
        <dbReference type="EMBL" id="APF41408.1"/>
    </source>
</evidence>
<dbReference type="InterPro" id="IPR041581">
    <property type="entry name" value="Glyoxalase_6"/>
</dbReference>
<accession>A0A1L2ZQR7</accession>